<dbReference type="GO" id="GO:0016020">
    <property type="term" value="C:membrane"/>
    <property type="evidence" value="ECO:0007669"/>
    <property type="project" value="UniProtKB-SubCell"/>
</dbReference>
<dbReference type="EMBL" id="JACIGY010000015">
    <property type="protein sequence ID" value="MBB4414857.1"/>
    <property type="molecule type" value="Genomic_DNA"/>
</dbReference>
<dbReference type="PANTHER" id="PTHR36974">
    <property type="entry name" value="MEMBRANE PROTEIN-RELATED"/>
    <property type="match status" value="1"/>
</dbReference>
<evidence type="ECO:0000256" key="5">
    <source>
        <dbReference type="SAM" id="Phobius"/>
    </source>
</evidence>
<dbReference type="Proteomes" id="UP000524535">
    <property type="component" value="Unassembled WGS sequence"/>
</dbReference>
<evidence type="ECO:0000313" key="9">
    <source>
        <dbReference type="Proteomes" id="UP000520770"/>
    </source>
</evidence>
<feature type="transmembrane region" description="Helical" evidence="5">
    <location>
        <begin position="57"/>
        <end position="77"/>
    </location>
</feature>
<comment type="subcellular location">
    <subcellularLocation>
        <location evidence="1">Membrane</location>
        <topology evidence="1">Multi-pass membrane protein</topology>
    </subcellularLocation>
</comment>
<organism evidence="6 9">
    <name type="scientific">Aliirhizobium cellulosilyticum</name>
    <dbReference type="NCBI Taxonomy" id="393664"/>
    <lineage>
        <taxon>Bacteria</taxon>
        <taxon>Pseudomonadati</taxon>
        <taxon>Pseudomonadota</taxon>
        <taxon>Alphaproteobacteria</taxon>
        <taxon>Hyphomicrobiales</taxon>
        <taxon>Rhizobiaceae</taxon>
        <taxon>Aliirhizobium</taxon>
    </lineage>
</organism>
<proteinExistence type="predicted"/>
<dbReference type="PANTHER" id="PTHR36974:SF1">
    <property type="entry name" value="DOXX FAMILY MEMBRANE PROTEIN"/>
    <property type="match status" value="1"/>
</dbReference>
<comment type="caution">
    <text evidence="6">The sequence shown here is derived from an EMBL/GenBank/DDBJ whole genome shotgun (WGS) entry which is preliminary data.</text>
</comment>
<evidence type="ECO:0000256" key="2">
    <source>
        <dbReference type="ARBA" id="ARBA00022692"/>
    </source>
</evidence>
<evidence type="ECO:0000256" key="3">
    <source>
        <dbReference type="ARBA" id="ARBA00022989"/>
    </source>
</evidence>
<evidence type="ECO:0000256" key="4">
    <source>
        <dbReference type="ARBA" id="ARBA00023136"/>
    </source>
</evidence>
<dbReference type="Proteomes" id="UP000576087">
    <property type="component" value="Unassembled WGS sequence"/>
</dbReference>
<dbReference type="AlphaFoldDB" id="A0A7W6WSW1"/>
<evidence type="ECO:0000313" key="8">
    <source>
        <dbReference type="EMBL" id="MBB4449531.1"/>
    </source>
</evidence>
<evidence type="ECO:0000313" key="6">
    <source>
        <dbReference type="EMBL" id="MBB4351605.1"/>
    </source>
</evidence>
<evidence type="ECO:0000313" key="11">
    <source>
        <dbReference type="Proteomes" id="UP000576087"/>
    </source>
</evidence>
<evidence type="ECO:0000313" key="10">
    <source>
        <dbReference type="Proteomes" id="UP000524535"/>
    </source>
</evidence>
<protein>
    <submittedName>
        <fullName evidence="6">Putative membrane protein</fullName>
    </submittedName>
</protein>
<accession>A0A7W6WSW1</accession>
<dbReference type="RefSeq" id="WP_343062696.1">
    <property type="nucleotide sequence ID" value="NZ_JACIGW010000013.1"/>
</dbReference>
<keyword evidence="10" id="KW-1185">Reference proteome</keyword>
<dbReference type="Proteomes" id="UP000520770">
    <property type="component" value="Unassembled WGS sequence"/>
</dbReference>
<name>A0A7W6WSW1_9HYPH</name>
<feature type="transmembrane region" description="Helical" evidence="5">
    <location>
        <begin position="97"/>
        <end position="118"/>
    </location>
</feature>
<feature type="transmembrane region" description="Helical" evidence="5">
    <location>
        <begin position="32"/>
        <end position="50"/>
    </location>
</feature>
<reference evidence="9 10" key="1">
    <citation type="submission" date="2020-08" db="EMBL/GenBank/DDBJ databases">
        <title>Genomic Encyclopedia of Type Strains, Phase IV (KMG-V): Genome sequencing to study the core and pangenomes of soil and plant-associated prokaryotes.</title>
        <authorList>
            <person name="Whitman W."/>
        </authorList>
    </citation>
    <scope>NUCLEOTIDE SEQUENCE [LARGE SCALE GENOMIC DNA]</scope>
    <source>
        <strain evidence="7 10">SEMIA 444</strain>
        <strain evidence="6 9">SEMIA 448</strain>
        <strain evidence="8 11">SEMIA 452</strain>
    </source>
</reference>
<dbReference type="Pfam" id="PF13564">
    <property type="entry name" value="DoxX_2"/>
    <property type="match status" value="1"/>
</dbReference>
<keyword evidence="4 5" id="KW-0472">Membrane</keyword>
<keyword evidence="3 5" id="KW-1133">Transmembrane helix</keyword>
<dbReference type="InterPro" id="IPR032808">
    <property type="entry name" value="DoxX"/>
</dbReference>
<dbReference type="EMBL" id="JACIHM010000016">
    <property type="protein sequence ID" value="MBB4449531.1"/>
    <property type="molecule type" value="Genomic_DNA"/>
</dbReference>
<keyword evidence="2 5" id="KW-0812">Transmembrane</keyword>
<evidence type="ECO:0000313" key="7">
    <source>
        <dbReference type="EMBL" id="MBB4414857.1"/>
    </source>
</evidence>
<evidence type="ECO:0000256" key="1">
    <source>
        <dbReference type="ARBA" id="ARBA00004141"/>
    </source>
</evidence>
<gene>
    <name evidence="7" type="ORF">GGE31_005403</name>
    <name evidence="6" type="ORF">GGE33_005387</name>
    <name evidence="8" type="ORF">GGE35_005387</name>
</gene>
<sequence>MSIFYGVAGILHLTLPQPFVSITPAWVPHPETIILLTGLCEVAGAVGLWVPGLKRFAAAALALYAFCVFPANIKHALDSLGTSDPSLWQWAYHLVRLPLQPVIVWAALFGGGIVTWPFGSRDAEQARDIK</sequence>
<dbReference type="EMBL" id="JACIGW010000013">
    <property type="protein sequence ID" value="MBB4351605.1"/>
    <property type="molecule type" value="Genomic_DNA"/>
</dbReference>